<evidence type="ECO:0000313" key="13">
    <source>
        <dbReference type="Proteomes" id="UP000323506"/>
    </source>
</evidence>
<dbReference type="GO" id="GO:0071218">
    <property type="term" value="P:cellular response to misfolded protein"/>
    <property type="evidence" value="ECO:0007669"/>
    <property type="project" value="TreeGrafter"/>
</dbReference>
<dbReference type="PROSITE" id="PS51698">
    <property type="entry name" value="U_BOX"/>
    <property type="match status" value="1"/>
</dbReference>
<dbReference type="EMBL" id="CM017707">
    <property type="protein sequence ID" value="TYG62026.1"/>
    <property type="molecule type" value="Genomic_DNA"/>
</dbReference>
<proteinExistence type="predicted"/>
<evidence type="ECO:0000313" key="12">
    <source>
        <dbReference type="EMBL" id="TYG62026.1"/>
    </source>
</evidence>
<keyword evidence="13" id="KW-1185">Reference proteome</keyword>
<dbReference type="Pfam" id="PF04564">
    <property type="entry name" value="U-box"/>
    <property type="match status" value="1"/>
</dbReference>
<dbReference type="GO" id="GO:0000209">
    <property type="term" value="P:protein polyubiquitination"/>
    <property type="evidence" value="ECO:0007669"/>
    <property type="project" value="TreeGrafter"/>
</dbReference>
<keyword evidence="6" id="KW-0833">Ubl conjugation pathway</keyword>
<dbReference type="UniPathway" id="UPA00143"/>
<dbReference type="InterPro" id="IPR045202">
    <property type="entry name" value="CHIP_RING-Ubox"/>
</dbReference>
<dbReference type="SMART" id="SM00028">
    <property type="entry name" value="TPR"/>
    <property type="match status" value="3"/>
</dbReference>
<comment type="catalytic activity">
    <reaction evidence="1">
        <text>S-ubiquitinyl-[E2 ubiquitin-conjugating enzyme]-L-cysteine + [acceptor protein]-L-lysine = [E2 ubiquitin-conjugating enzyme]-L-cysteine + N(6)-ubiquitinyl-[acceptor protein]-L-lysine.</text>
        <dbReference type="EC" id="2.3.2.27"/>
    </reaction>
</comment>
<protein>
    <recommendedName>
        <fullName evidence="8">E3 ubiquitin-protein ligase CHIP</fullName>
        <ecNumber evidence="3">2.3.2.27</ecNumber>
    </recommendedName>
    <alternativeName>
        <fullName evidence="9">RING-type E3 ubiquitin transferase CHIP</fullName>
    </alternativeName>
</protein>
<keyword evidence="5" id="KW-0677">Repeat</keyword>
<dbReference type="InterPro" id="IPR003613">
    <property type="entry name" value="Ubox_domain"/>
</dbReference>
<feature type="domain" description="U-box" evidence="11">
    <location>
        <begin position="326"/>
        <end position="400"/>
    </location>
</feature>
<dbReference type="GO" id="GO:0061630">
    <property type="term" value="F:ubiquitin protein ligase activity"/>
    <property type="evidence" value="ECO:0007669"/>
    <property type="project" value="UniProtKB-EC"/>
</dbReference>
<dbReference type="Gene3D" id="3.30.40.10">
    <property type="entry name" value="Zinc/RING finger domain, C3HC4 (zinc finger)"/>
    <property type="match status" value="1"/>
</dbReference>
<dbReference type="SUPFAM" id="SSF48452">
    <property type="entry name" value="TPR-like"/>
    <property type="match status" value="1"/>
</dbReference>
<name>A0A5D2C2K8_GOSDA</name>
<sequence>MYPTYRLWARSSLEHKPPLISKHMNCIRMVTPSLPKIIIEGQKNKKIARVLRLRLLSPGTILNPLRSRAAASFFISFPTFEIQKKQKKKFVEINFKRKKKKQIADFVGLRFTVNIFYSGKEMVSGSALSAAAKQAEQLRKDGNIYFKKDRFGAAIDAYTEAITLCPNVPVYWTNRALCHRRRNEWLKVEEDCRRAIQLDYSSVKAHYMLGLALLQKQELDEGVKELQKALDLGRGANPKGYMVDEIWQELAKAKYMLWEHASSKRSWELQSLKEACETALREKHFLDDSQPEGFLDEAGISHMKQLEVLRQVFRKAGEADIPCEFQVPDYLCCKITLDIFCDPVITPSGVTYERAVILDHLQKVGKFDPITREPLDQSQLVPNLAIKEAVQAYLDKHGWAYKLD</sequence>
<gene>
    <name evidence="12" type="ORF">ES288_D07G195200v1</name>
</gene>
<dbReference type="PANTHER" id="PTHR46803:SF2">
    <property type="entry name" value="E3 UBIQUITIN-PROTEIN LIGASE CHIP"/>
    <property type="match status" value="1"/>
</dbReference>
<dbReference type="InterPro" id="IPR013083">
    <property type="entry name" value="Znf_RING/FYVE/PHD"/>
</dbReference>
<evidence type="ECO:0000256" key="2">
    <source>
        <dbReference type="ARBA" id="ARBA00004906"/>
    </source>
</evidence>
<evidence type="ECO:0000256" key="1">
    <source>
        <dbReference type="ARBA" id="ARBA00000900"/>
    </source>
</evidence>
<evidence type="ECO:0000256" key="9">
    <source>
        <dbReference type="ARBA" id="ARBA00044543"/>
    </source>
</evidence>
<organism evidence="12 13">
    <name type="scientific">Gossypium darwinii</name>
    <name type="common">Darwin's cotton</name>
    <name type="synonym">Gossypium barbadense var. darwinii</name>
    <dbReference type="NCBI Taxonomy" id="34276"/>
    <lineage>
        <taxon>Eukaryota</taxon>
        <taxon>Viridiplantae</taxon>
        <taxon>Streptophyta</taxon>
        <taxon>Embryophyta</taxon>
        <taxon>Tracheophyta</taxon>
        <taxon>Spermatophyta</taxon>
        <taxon>Magnoliopsida</taxon>
        <taxon>eudicotyledons</taxon>
        <taxon>Gunneridae</taxon>
        <taxon>Pentapetalae</taxon>
        <taxon>rosids</taxon>
        <taxon>malvids</taxon>
        <taxon>Malvales</taxon>
        <taxon>Malvaceae</taxon>
        <taxon>Malvoideae</taxon>
        <taxon>Gossypium</taxon>
    </lineage>
</organism>
<dbReference type="GO" id="GO:0006515">
    <property type="term" value="P:protein quality control for misfolded or incompletely synthesized proteins"/>
    <property type="evidence" value="ECO:0007669"/>
    <property type="project" value="TreeGrafter"/>
</dbReference>
<keyword evidence="4" id="KW-0808">Transferase</keyword>
<dbReference type="GO" id="GO:0045862">
    <property type="term" value="P:positive regulation of proteolysis"/>
    <property type="evidence" value="ECO:0007669"/>
    <property type="project" value="TreeGrafter"/>
</dbReference>
<dbReference type="GO" id="GO:0051087">
    <property type="term" value="F:protein-folding chaperone binding"/>
    <property type="evidence" value="ECO:0007669"/>
    <property type="project" value="TreeGrafter"/>
</dbReference>
<dbReference type="PANTHER" id="PTHR46803">
    <property type="entry name" value="E3 UBIQUITIN-PROTEIN LIGASE CHIP"/>
    <property type="match status" value="1"/>
</dbReference>
<dbReference type="GO" id="GO:0043161">
    <property type="term" value="P:proteasome-mediated ubiquitin-dependent protein catabolic process"/>
    <property type="evidence" value="ECO:0007669"/>
    <property type="project" value="TreeGrafter"/>
</dbReference>
<evidence type="ECO:0000256" key="8">
    <source>
        <dbReference type="ARBA" id="ARBA00044534"/>
    </source>
</evidence>
<feature type="repeat" description="TPR" evidence="10">
    <location>
        <begin position="135"/>
        <end position="168"/>
    </location>
</feature>
<dbReference type="Proteomes" id="UP000323506">
    <property type="component" value="Chromosome D07"/>
</dbReference>
<dbReference type="InterPro" id="IPR011990">
    <property type="entry name" value="TPR-like_helical_dom_sf"/>
</dbReference>
<dbReference type="SMART" id="SM00504">
    <property type="entry name" value="Ubox"/>
    <property type="match status" value="1"/>
</dbReference>
<dbReference type="InterPro" id="IPR019734">
    <property type="entry name" value="TPR_rpt"/>
</dbReference>
<dbReference type="PROSITE" id="PS50005">
    <property type="entry name" value="TPR"/>
    <property type="match status" value="2"/>
</dbReference>
<dbReference type="Pfam" id="PF13181">
    <property type="entry name" value="TPR_8"/>
    <property type="match status" value="2"/>
</dbReference>
<dbReference type="GO" id="GO:0005737">
    <property type="term" value="C:cytoplasm"/>
    <property type="evidence" value="ECO:0007669"/>
    <property type="project" value="TreeGrafter"/>
</dbReference>
<evidence type="ECO:0000256" key="10">
    <source>
        <dbReference type="PROSITE-ProRule" id="PRU00339"/>
    </source>
</evidence>
<dbReference type="EC" id="2.3.2.27" evidence="3"/>
<evidence type="ECO:0000256" key="4">
    <source>
        <dbReference type="ARBA" id="ARBA00022679"/>
    </source>
</evidence>
<comment type="pathway">
    <text evidence="2">Protein modification; protein ubiquitination.</text>
</comment>
<evidence type="ECO:0000256" key="5">
    <source>
        <dbReference type="ARBA" id="ARBA00022737"/>
    </source>
</evidence>
<evidence type="ECO:0000256" key="3">
    <source>
        <dbReference type="ARBA" id="ARBA00012483"/>
    </source>
</evidence>
<dbReference type="Gene3D" id="1.25.40.10">
    <property type="entry name" value="Tetratricopeptide repeat domain"/>
    <property type="match status" value="1"/>
</dbReference>
<feature type="repeat" description="TPR" evidence="10">
    <location>
        <begin position="203"/>
        <end position="236"/>
    </location>
</feature>
<dbReference type="AlphaFoldDB" id="A0A5D2C2K8"/>
<keyword evidence="7 10" id="KW-0802">TPR repeat</keyword>
<dbReference type="SUPFAM" id="SSF57850">
    <property type="entry name" value="RING/U-box"/>
    <property type="match status" value="1"/>
</dbReference>
<dbReference type="CDD" id="cd16654">
    <property type="entry name" value="RING-Ubox_CHIP"/>
    <property type="match status" value="1"/>
</dbReference>
<evidence type="ECO:0000256" key="6">
    <source>
        <dbReference type="ARBA" id="ARBA00022786"/>
    </source>
</evidence>
<reference evidence="12 13" key="1">
    <citation type="submission" date="2019-06" db="EMBL/GenBank/DDBJ databases">
        <title>WGS assembly of Gossypium darwinii.</title>
        <authorList>
            <person name="Chen Z.J."/>
            <person name="Sreedasyam A."/>
            <person name="Ando A."/>
            <person name="Song Q."/>
            <person name="De L."/>
            <person name="Hulse-Kemp A."/>
            <person name="Ding M."/>
            <person name="Ye W."/>
            <person name="Kirkbride R."/>
            <person name="Jenkins J."/>
            <person name="Plott C."/>
            <person name="Lovell J."/>
            <person name="Lin Y.-M."/>
            <person name="Vaughn R."/>
            <person name="Liu B."/>
            <person name="Li W."/>
            <person name="Simpson S."/>
            <person name="Scheffler B."/>
            <person name="Saski C."/>
            <person name="Grover C."/>
            <person name="Hu G."/>
            <person name="Conover J."/>
            <person name="Carlson J."/>
            <person name="Shu S."/>
            <person name="Boston L."/>
            <person name="Williams M."/>
            <person name="Peterson D."/>
            <person name="Mcgee K."/>
            <person name="Jones D."/>
            <person name="Wendel J."/>
            <person name="Stelly D."/>
            <person name="Grimwood J."/>
            <person name="Schmutz J."/>
        </authorList>
    </citation>
    <scope>NUCLEOTIDE SEQUENCE [LARGE SCALE GENOMIC DNA]</scope>
    <source>
        <strain evidence="12">1808015.09</strain>
    </source>
</reference>
<evidence type="ECO:0000259" key="11">
    <source>
        <dbReference type="PROSITE" id="PS51698"/>
    </source>
</evidence>
<evidence type="ECO:0000256" key="7">
    <source>
        <dbReference type="ARBA" id="ARBA00022803"/>
    </source>
</evidence>
<accession>A0A5D2C2K8</accession>